<evidence type="ECO:0000313" key="4">
    <source>
        <dbReference type="EMBL" id="MFF3337227.1"/>
    </source>
</evidence>
<sequence>MVHDSGWNGPHGDGPYAGPPHAGAPQPPPPGWGGGGWMPPHPPPPKPGVIPLAPLSLGDILDGSMSTVGRYWKQLFGIAVLMYGGALLVTLAALGIAYSATSDSLDKVVDAAQYDDSLDSDVVAPLVIAFVLVFLVAVLAMVVANAAIMAACPAVLQEAVLGRRTTLGAVWRRAWARVPAVIGAMLLPWLVAMLVMGIFMVSYVALIVSLVSDDASGAWAVLGFLLLLACIPVAVWVWVLFSLAPAAVVFESQRPVAALRRSARLVKGSWWRIFGITMLAWVIAMIAGYIVQMPLTIIGMMSSMPGMADMGPEPGVGEVLTAMAGYLVFIMLGSMISQIIAATFPPLVTGLLYVDQRIRRENLAPALAEAAAAPH</sequence>
<keyword evidence="2" id="KW-0812">Transmembrane</keyword>
<evidence type="ECO:0000256" key="1">
    <source>
        <dbReference type="SAM" id="MobiDB-lite"/>
    </source>
</evidence>
<gene>
    <name evidence="4" type="ORF">ACFYWW_00635</name>
</gene>
<feature type="transmembrane region" description="Helical" evidence="2">
    <location>
        <begin position="178"/>
        <end position="211"/>
    </location>
</feature>
<evidence type="ECO:0000313" key="5">
    <source>
        <dbReference type="Proteomes" id="UP001601976"/>
    </source>
</evidence>
<keyword evidence="5" id="KW-1185">Reference proteome</keyword>
<evidence type="ECO:0000259" key="3">
    <source>
        <dbReference type="Pfam" id="PF25231"/>
    </source>
</evidence>
<dbReference type="PANTHER" id="PTHR33133">
    <property type="entry name" value="OS08G0107100 PROTEIN-RELATED"/>
    <property type="match status" value="1"/>
</dbReference>
<feature type="region of interest" description="Disordered" evidence="1">
    <location>
        <begin position="1"/>
        <end position="45"/>
    </location>
</feature>
<feature type="transmembrane region" description="Helical" evidence="2">
    <location>
        <begin position="75"/>
        <end position="98"/>
    </location>
</feature>
<feature type="transmembrane region" description="Helical" evidence="2">
    <location>
        <begin position="326"/>
        <end position="354"/>
    </location>
</feature>
<organism evidence="4 5">
    <name type="scientific">Streptomyces flavidovirens</name>
    <dbReference type="NCBI Taxonomy" id="67298"/>
    <lineage>
        <taxon>Bacteria</taxon>
        <taxon>Bacillati</taxon>
        <taxon>Actinomycetota</taxon>
        <taxon>Actinomycetes</taxon>
        <taxon>Kitasatosporales</taxon>
        <taxon>Streptomycetaceae</taxon>
        <taxon>Streptomyces</taxon>
    </lineage>
</organism>
<name>A0ABW6R7N3_9ACTN</name>
<dbReference type="Proteomes" id="UP001601976">
    <property type="component" value="Unassembled WGS sequence"/>
</dbReference>
<comment type="caution">
    <text evidence="4">The sequence shown here is derived from an EMBL/GenBank/DDBJ whole genome shotgun (WGS) entry which is preliminary data.</text>
</comment>
<feature type="transmembrane region" description="Helical" evidence="2">
    <location>
        <begin position="270"/>
        <end position="291"/>
    </location>
</feature>
<keyword evidence="2" id="KW-0472">Membrane</keyword>
<accession>A0ABW6R7N3</accession>
<feature type="transmembrane region" description="Helical" evidence="2">
    <location>
        <begin position="217"/>
        <end position="250"/>
    </location>
</feature>
<dbReference type="InterPro" id="IPR057169">
    <property type="entry name" value="DUF7847"/>
</dbReference>
<dbReference type="EMBL" id="JBIAPK010000001">
    <property type="protein sequence ID" value="MFF3337227.1"/>
    <property type="molecule type" value="Genomic_DNA"/>
</dbReference>
<reference evidence="4 5" key="1">
    <citation type="submission" date="2024-10" db="EMBL/GenBank/DDBJ databases">
        <title>The Natural Products Discovery Center: Release of the First 8490 Sequenced Strains for Exploring Actinobacteria Biosynthetic Diversity.</title>
        <authorList>
            <person name="Kalkreuter E."/>
            <person name="Kautsar S.A."/>
            <person name="Yang D."/>
            <person name="Bader C.D."/>
            <person name="Teijaro C.N."/>
            <person name="Fluegel L."/>
            <person name="Davis C.M."/>
            <person name="Simpson J.R."/>
            <person name="Lauterbach L."/>
            <person name="Steele A.D."/>
            <person name="Gui C."/>
            <person name="Meng S."/>
            <person name="Li G."/>
            <person name="Viehrig K."/>
            <person name="Ye F."/>
            <person name="Su P."/>
            <person name="Kiefer A.F."/>
            <person name="Nichols A."/>
            <person name="Cepeda A.J."/>
            <person name="Yan W."/>
            <person name="Fan B."/>
            <person name="Jiang Y."/>
            <person name="Adhikari A."/>
            <person name="Zheng C.-J."/>
            <person name="Schuster L."/>
            <person name="Cowan T.M."/>
            <person name="Smanski M.J."/>
            <person name="Chevrette M.G."/>
            <person name="De Carvalho L.P.S."/>
            <person name="Shen B."/>
        </authorList>
    </citation>
    <scope>NUCLEOTIDE SEQUENCE [LARGE SCALE GENOMIC DNA]</scope>
    <source>
        <strain evidence="4 5">NPDC003029</strain>
    </source>
</reference>
<evidence type="ECO:0000256" key="2">
    <source>
        <dbReference type="SAM" id="Phobius"/>
    </source>
</evidence>
<protein>
    <recommendedName>
        <fullName evidence="3">DUF7847 domain-containing protein</fullName>
    </recommendedName>
</protein>
<dbReference type="RefSeq" id="WP_387893065.1">
    <property type="nucleotide sequence ID" value="NZ_JBIAPK010000001.1"/>
</dbReference>
<dbReference type="Pfam" id="PF25231">
    <property type="entry name" value="DUF7847"/>
    <property type="match status" value="1"/>
</dbReference>
<feature type="transmembrane region" description="Helical" evidence="2">
    <location>
        <begin position="126"/>
        <end position="157"/>
    </location>
</feature>
<feature type="domain" description="DUF7847" evidence="3">
    <location>
        <begin position="123"/>
        <end position="331"/>
    </location>
</feature>
<keyword evidence="2" id="KW-1133">Transmembrane helix</keyword>
<proteinExistence type="predicted"/>
<feature type="compositionally biased region" description="Low complexity" evidence="1">
    <location>
        <begin position="13"/>
        <end position="24"/>
    </location>
</feature>
<dbReference type="PANTHER" id="PTHR33133:SF1">
    <property type="entry name" value="EXPRESSED PROTEIN-RELATED"/>
    <property type="match status" value="1"/>
</dbReference>